<dbReference type="Pfam" id="PF13191">
    <property type="entry name" value="AAA_16"/>
    <property type="match status" value="1"/>
</dbReference>
<organism evidence="9 10">
    <name type="scientific">Pajaroellobacter abortibovis</name>
    <dbReference type="NCBI Taxonomy" id="1882918"/>
    <lineage>
        <taxon>Bacteria</taxon>
        <taxon>Pseudomonadati</taxon>
        <taxon>Myxococcota</taxon>
        <taxon>Polyangia</taxon>
        <taxon>Polyangiales</taxon>
        <taxon>Polyangiaceae</taxon>
    </lineage>
</organism>
<dbReference type="EC" id="2.7.11.1" evidence="2"/>
<keyword evidence="4 7" id="KW-0547">Nucleotide-binding</keyword>
<evidence type="ECO:0000256" key="3">
    <source>
        <dbReference type="ARBA" id="ARBA00022679"/>
    </source>
</evidence>
<dbReference type="SMART" id="SM00220">
    <property type="entry name" value="S_TKc"/>
    <property type="match status" value="1"/>
</dbReference>
<keyword evidence="5" id="KW-0418">Kinase</keyword>
<dbReference type="InterPro" id="IPR011009">
    <property type="entry name" value="Kinase-like_dom_sf"/>
</dbReference>
<accession>A0A1L6MV73</accession>
<dbReference type="Gene3D" id="1.10.510.10">
    <property type="entry name" value="Transferase(Phosphotransferase) domain 1"/>
    <property type="match status" value="2"/>
</dbReference>
<keyword evidence="10" id="KW-1185">Reference proteome</keyword>
<evidence type="ECO:0000256" key="6">
    <source>
        <dbReference type="ARBA" id="ARBA00022840"/>
    </source>
</evidence>
<dbReference type="CDD" id="cd14014">
    <property type="entry name" value="STKc_PknB_like"/>
    <property type="match status" value="1"/>
</dbReference>
<evidence type="ECO:0000256" key="1">
    <source>
        <dbReference type="ARBA" id="ARBA00010886"/>
    </source>
</evidence>
<dbReference type="InterPro" id="IPR041664">
    <property type="entry name" value="AAA_16"/>
</dbReference>
<dbReference type="InterPro" id="IPR017441">
    <property type="entry name" value="Protein_kinase_ATP_BS"/>
</dbReference>
<comment type="similarity">
    <text evidence="1">Belongs to the protein kinase superfamily. NEK Ser/Thr protein kinase family. NIMA subfamily.</text>
</comment>
<dbReference type="GO" id="GO:0005524">
    <property type="term" value="F:ATP binding"/>
    <property type="evidence" value="ECO:0007669"/>
    <property type="project" value="UniProtKB-UniRule"/>
</dbReference>
<dbReference type="STRING" id="1882918.BCY86_00820"/>
<reference evidence="9 10" key="1">
    <citation type="submission" date="2016-08" db="EMBL/GenBank/DDBJ databases">
        <title>Identification and validation of antigenic proteins from Pajaroellobacter abortibovis using de-novo genome sequence assembly and reverse vaccinology.</title>
        <authorList>
            <person name="Welly B.T."/>
            <person name="Miller M.R."/>
            <person name="Stott J.L."/>
            <person name="Blanchard M.T."/>
            <person name="Islas-Trejo A.D."/>
            <person name="O'Rourke S.M."/>
            <person name="Young A.E."/>
            <person name="Medrano J.F."/>
            <person name="Van Eenennaam A.L."/>
        </authorList>
    </citation>
    <scope>NUCLEOTIDE SEQUENCE [LARGE SCALE GENOMIC DNA]</scope>
    <source>
        <strain evidence="9 10">BTF92-0548A/99-0131</strain>
    </source>
</reference>
<gene>
    <name evidence="9" type="ORF">BCY86_00820</name>
</gene>
<evidence type="ECO:0000256" key="5">
    <source>
        <dbReference type="ARBA" id="ARBA00022777"/>
    </source>
</evidence>
<dbReference type="InterPro" id="IPR050660">
    <property type="entry name" value="NEK_Ser/Thr_kinase"/>
</dbReference>
<dbReference type="Proteomes" id="UP000185544">
    <property type="component" value="Chromosome"/>
</dbReference>
<dbReference type="Gene3D" id="3.40.50.300">
    <property type="entry name" value="P-loop containing nucleotide triphosphate hydrolases"/>
    <property type="match status" value="1"/>
</dbReference>
<dbReference type="KEGG" id="pabo:BCY86_00820"/>
<dbReference type="GO" id="GO:0004674">
    <property type="term" value="F:protein serine/threonine kinase activity"/>
    <property type="evidence" value="ECO:0007669"/>
    <property type="project" value="UniProtKB-EC"/>
</dbReference>
<evidence type="ECO:0000259" key="8">
    <source>
        <dbReference type="PROSITE" id="PS50011"/>
    </source>
</evidence>
<dbReference type="SUPFAM" id="SSF56112">
    <property type="entry name" value="Protein kinase-like (PK-like)"/>
    <property type="match status" value="1"/>
</dbReference>
<dbReference type="SUPFAM" id="SSF52540">
    <property type="entry name" value="P-loop containing nucleoside triphosphate hydrolases"/>
    <property type="match status" value="1"/>
</dbReference>
<dbReference type="PROSITE" id="PS00107">
    <property type="entry name" value="PROTEIN_KINASE_ATP"/>
    <property type="match status" value="1"/>
</dbReference>
<evidence type="ECO:0000256" key="2">
    <source>
        <dbReference type="ARBA" id="ARBA00012513"/>
    </source>
</evidence>
<dbReference type="InterPro" id="IPR000719">
    <property type="entry name" value="Prot_kinase_dom"/>
</dbReference>
<sequence length="1318" mass="148473">MREREGSIVSIEKGLIPVAFSGTKRFQVVRKLGEGGMGVVYEVLDRERRVHLALKTLLCATAGILLRFKEEFRGFRSLHHPNLVRLGELYEEDGVWFFTMELLEGTDFITYVKQSPSLSSDPVQNRDKTLDRTSICGEYYVLPPADSNRHCGNETKRSASTHLHLLEGESNREASLPETIIESLSPLHTNNQPGLHSAVIPYVTFNEAALCNALLQLTEGLTALHAAGKIHRDIKPSNIFVTKEGRVKLLDYGIAKDISLTAQTITMTQVVGTPLYMAPEQIIGKHIGPAIDWYAVGVVLYEALTGVVPFRGEVSPWQAMEDKQTRLPPPPIELAPDISIELSHLCMKLLAIKPEERADGRDIFECLGELSQVEKGEGNPLFRGSQEQVDLFVGREKELVVMYQVLQEVKTLKRGKAIYIRGESGVGKSALMNHFIAQARKIEPQVVVLAGQCYGDEFVPYNAVDRVIDQLSRYLAHLPKEVAATLLPRHTRLLANTFHVLEHVEAVSDFPEAIVGNHPQDRKNLVNQALRELLTRLADRFFVIMTIDDLQWADSDSLSLLSHLLQPPDCPRLLLIGTVRDMHKDLDTHSFSVLANEDIVNIQLSPLNSKEAKQLVAKLMEQANTKMWVDEEAIAKEAHGYPLFLEQVLQHRLAVVESQVSPDALQLEDAIWARVSSLDDKTRGLLEILSLAAIPLTQRVAVAVAGLKEGEGFERIKVLKRNQLVQAPAGLQNAELIEPYHDYIRRAICRRIPEETKNSYHLRIALALEQGEQQEPEALAYHWREAGDIEKAGHYAFASAEAAENKLAFDKAIAGYEQAIQLQENQGKDVRSVRIKLADVLAKAGRCHEAACVYRAVIMQQEREDTVELRRRAMDQLFRGGHIDEGLIELRKVIASVDLVMPETPEDVFEAFLKEHHILKQRGFSFEVTPSQWTPLPSNHKVDICWTAASGLLFVDLVRGLYFHVLHLLMALETGDLVQIARGLVVEASIVMMLGGAYPSDVLVTARRIPQDSSHREYLQILIALHEAFIHYLNGRWKDACAKCIEADDLVYHSAKGIEWEQATIQQIFCWSLVCLGCFRELSLQIQKQLAKSVGSRDLYGNIGIRLGLPNMIWLIRDNPVRARAEAEAAVSQWSKQIFTQQHLWELIAQVNIDLYQKDYDTAWNRLLKREEENRASGLLHIQFNRILFLELQLRASLGVARARKREKNSFSLEFSLKALRELKKEEVAWAEALARMGEAGVFFLKGKISEAVHLLDAAIVSFDGLDMKLHVAVSRWCRSKLDQSSRAQRAGREAEAYFNSEQVIAPARFISVFVPWF</sequence>
<evidence type="ECO:0000256" key="7">
    <source>
        <dbReference type="PROSITE-ProRule" id="PRU10141"/>
    </source>
</evidence>
<dbReference type="EMBL" id="CP016908">
    <property type="protein sequence ID" value="APR99381.1"/>
    <property type="molecule type" value="Genomic_DNA"/>
</dbReference>
<dbReference type="InterPro" id="IPR027417">
    <property type="entry name" value="P-loop_NTPase"/>
</dbReference>
<name>A0A1L6MV73_9BACT</name>
<keyword evidence="6 7" id="KW-0067">ATP-binding</keyword>
<evidence type="ECO:0000313" key="10">
    <source>
        <dbReference type="Proteomes" id="UP000185544"/>
    </source>
</evidence>
<evidence type="ECO:0000313" key="9">
    <source>
        <dbReference type="EMBL" id="APR99381.1"/>
    </source>
</evidence>
<proteinExistence type="inferred from homology"/>
<dbReference type="Pfam" id="PF00069">
    <property type="entry name" value="Pkinase"/>
    <property type="match status" value="2"/>
</dbReference>
<dbReference type="PROSITE" id="PS50011">
    <property type="entry name" value="PROTEIN_KINASE_DOM"/>
    <property type="match status" value="1"/>
</dbReference>
<dbReference type="PANTHER" id="PTHR43671:SF13">
    <property type="entry name" value="SERINE_THREONINE-PROTEIN KINASE NEK2"/>
    <property type="match status" value="1"/>
</dbReference>
<evidence type="ECO:0000256" key="4">
    <source>
        <dbReference type="ARBA" id="ARBA00022741"/>
    </source>
</evidence>
<protein>
    <recommendedName>
        <fullName evidence="2">non-specific serine/threonine protein kinase</fullName>
        <ecNumber evidence="2">2.7.11.1</ecNumber>
    </recommendedName>
</protein>
<dbReference type="PANTHER" id="PTHR43671">
    <property type="entry name" value="SERINE/THREONINE-PROTEIN KINASE NEK"/>
    <property type="match status" value="1"/>
</dbReference>
<keyword evidence="3" id="KW-0808">Transferase</keyword>
<feature type="binding site" evidence="7">
    <location>
        <position position="55"/>
    </location>
    <ligand>
        <name>ATP</name>
        <dbReference type="ChEBI" id="CHEBI:30616"/>
    </ligand>
</feature>
<feature type="domain" description="Protein kinase" evidence="8">
    <location>
        <begin position="26"/>
        <end position="382"/>
    </location>
</feature>